<evidence type="ECO:0000313" key="4">
    <source>
        <dbReference type="Proteomes" id="UP000593605"/>
    </source>
</evidence>
<evidence type="ECO:0000313" key="3">
    <source>
        <dbReference type="Proteomes" id="UP000184335"/>
    </source>
</evidence>
<reference evidence="1 4" key="2">
    <citation type="submission" date="2020-10" db="EMBL/GenBank/DDBJ databases">
        <title>Complete genome of Cruoricapor ignavus strain M1214 isolated from the blood culture of a febrile patient.</title>
        <authorList>
            <person name="Guglielmino C.J.D."/>
        </authorList>
    </citation>
    <scope>NUCLEOTIDE SEQUENCE [LARGE SCALE GENOMIC DNA]</scope>
    <source>
        <strain evidence="1 4">M1214</strain>
    </source>
</reference>
<protein>
    <submittedName>
        <fullName evidence="1">Gliding motility lipoprotein GldD</fullName>
    </submittedName>
    <submittedName>
        <fullName evidence="2">Gliding motility-associated lipoprotein GldD</fullName>
    </submittedName>
</protein>
<proteinExistence type="predicted"/>
<dbReference type="AlphaFoldDB" id="A0A1M6EMH1"/>
<reference evidence="2 3" key="1">
    <citation type="submission" date="2016-11" db="EMBL/GenBank/DDBJ databases">
        <authorList>
            <person name="Jaros S."/>
            <person name="Januszkiewicz K."/>
            <person name="Wedrychowicz H."/>
        </authorList>
    </citation>
    <scope>NUCLEOTIDE SEQUENCE [LARGE SCALE GENOMIC DNA]</scope>
    <source>
        <strain evidence="2 3">DSM 25479</strain>
    </source>
</reference>
<dbReference type="Proteomes" id="UP000593605">
    <property type="component" value="Chromosome"/>
</dbReference>
<dbReference type="OrthoDB" id="679501at2"/>
<dbReference type="Proteomes" id="UP000184335">
    <property type="component" value="Unassembled WGS sequence"/>
</dbReference>
<dbReference type="EMBL" id="CP063145">
    <property type="protein sequence ID" value="QOR74229.1"/>
    <property type="molecule type" value="Genomic_DNA"/>
</dbReference>
<dbReference type="PROSITE" id="PS51257">
    <property type="entry name" value="PROKAR_LIPOPROTEIN"/>
    <property type="match status" value="1"/>
</dbReference>
<accession>A0A1M6EMH1</accession>
<gene>
    <name evidence="1" type="primary">gldD</name>
    <name evidence="1" type="ORF">IMZ16_01950</name>
    <name evidence="2" type="ORF">SAMN05443429_105156</name>
</gene>
<evidence type="ECO:0000313" key="1">
    <source>
        <dbReference type="EMBL" id="QOR74229.1"/>
    </source>
</evidence>
<evidence type="ECO:0000313" key="2">
    <source>
        <dbReference type="EMBL" id="SHI86623.1"/>
    </source>
</evidence>
<keyword evidence="2" id="KW-0449">Lipoprotein</keyword>
<organism evidence="2 3">
    <name type="scientific">Cruoricaptor ignavus</name>
    <dbReference type="NCBI Taxonomy" id="1118202"/>
    <lineage>
        <taxon>Bacteria</taxon>
        <taxon>Pseudomonadati</taxon>
        <taxon>Bacteroidota</taxon>
        <taxon>Flavobacteriia</taxon>
        <taxon>Flavobacteriales</taxon>
        <taxon>Weeksellaceae</taxon>
        <taxon>Cruoricaptor</taxon>
    </lineage>
</organism>
<keyword evidence="3" id="KW-1185">Reference proteome</keyword>
<dbReference type="InterPro" id="IPR019850">
    <property type="entry name" value="GldD-like"/>
</dbReference>
<dbReference type="STRING" id="1118202.SAMN05443429_105156"/>
<dbReference type="Pfam" id="PF25593">
    <property type="entry name" value="GldD_lipo"/>
    <property type="match status" value="1"/>
</dbReference>
<dbReference type="RefSeq" id="WP_073179519.1">
    <property type="nucleotide sequence ID" value="NZ_CP063145.1"/>
</dbReference>
<dbReference type="EMBL" id="FQYI01000005">
    <property type="protein sequence ID" value="SHI86623.1"/>
    <property type="molecule type" value="Genomic_DNA"/>
</dbReference>
<sequence>MFRQMLLTGFLVSLFSCGKAPLPKPSGELRLEYPAAAYQEFRSPCGFSFQYSDYARVVPGKQPCWYYIQYPTMKARVFVTYFPVRDDLQLHIAEAEKMVYGHTVKASAIETKSFAYPEKKVFGNFYELKGQTASNIQLYATDSARHFVTASLYFNTRPKPDSLAPAVEYIRKDLKHMLDTFEWK</sequence>
<name>A0A1M6EMH1_9FLAO</name>
<dbReference type="KEGG" id="civ:IMZ16_01950"/>
<dbReference type="NCBIfam" id="TIGR03512">
    <property type="entry name" value="GldD_lipo"/>
    <property type="match status" value="1"/>
</dbReference>